<comment type="similarity">
    <text evidence="2">Belongs to the bacterial solute-binding protein 1 family.</text>
</comment>
<dbReference type="CDD" id="cd14748">
    <property type="entry name" value="PBP2_UgpB"/>
    <property type="match status" value="1"/>
</dbReference>
<dbReference type="InterPro" id="IPR050490">
    <property type="entry name" value="Bact_solute-bd_prot1"/>
</dbReference>
<dbReference type="PANTHER" id="PTHR43649:SF31">
    <property type="entry name" value="SN-GLYCEROL-3-PHOSPHATE-BINDING PERIPLASMIC PROTEIN UGPB"/>
    <property type="match status" value="1"/>
</dbReference>
<evidence type="ECO:0000256" key="6">
    <source>
        <dbReference type="ARBA" id="ARBA00022729"/>
    </source>
</evidence>
<keyword evidence="6" id="KW-0732">Signal</keyword>
<evidence type="ECO:0000256" key="7">
    <source>
        <dbReference type="ARBA" id="ARBA00034473"/>
    </source>
</evidence>
<evidence type="ECO:0000313" key="8">
    <source>
        <dbReference type="EMBL" id="SEW26357.1"/>
    </source>
</evidence>
<dbReference type="NCBIfam" id="NF008211">
    <property type="entry name" value="PRK10974.1"/>
    <property type="match status" value="1"/>
</dbReference>
<sequence>MQRFLIRHDLIRTIGCVTSGIYYAPDGANLGGTMNKSFISALILSATCMTPIAASAQTEVQFWHAFTGRLGELVKAQVEEFNASQSDYVVVESHKGNYSETLNAGIAAFRAQEQPHILMVFEVGTATMMAAEGAVKPVFEVMAESGATFDPDAYIGAVKGYYTTTDGDMLSLPFNSSTPVLWVNRDAMSAAGVDPDTDLSTWQNVDAVLEQLKAGGEECPLVTAWQSWIHLENMSAYHDVPFASQDNGFAGLDTELMLNGEAQVAHLTAMGEWAKDGEFIYTGRRNEGGANFRAGECALFTESSAGYAGIKAEAEFDFDVRPLPYWDGVGNAPQNTIIGGASLWVMTGHEAEEYKGVGEFLAYLSSSDVQAQWHQDTGYLPITTEAGEATRAAGFYDENPGTDVAVIQMTTNEPTANSKGLRLGSFDQIRGIIDEELEAIWAGDKTAQEAMDSAKERGDALLRRFESANG</sequence>
<organism evidence="8 9">
    <name type="scientific">Cognatiyoonia koreensis</name>
    <dbReference type="NCBI Taxonomy" id="364200"/>
    <lineage>
        <taxon>Bacteria</taxon>
        <taxon>Pseudomonadati</taxon>
        <taxon>Pseudomonadota</taxon>
        <taxon>Alphaproteobacteria</taxon>
        <taxon>Rhodobacterales</taxon>
        <taxon>Paracoccaceae</taxon>
        <taxon>Cognatiyoonia</taxon>
    </lineage>
</organism>
<accession>A0A1I0QHE6</accession>
<proteinExistence type="inferred from homology"/>
<dbReference type="InterPro" id="IPR006059">
    <property type="entry name" value="SBP"/>
</dbReference>
<dbReference type="EMBL" id="FOIZ01000001">
    <property type="protein sequence ID" value="SEW26357.1"/>
    <property type="molecule type" value="Genomic_DNA"/>
</dbReference>
<evidence type="ECO:0000256" key="5">
    <source>
        <dbReference type="ARBA" id="ARBA00022448"/>
    </source>
</evidence>
<dbReference type="GO" id="GO:0042597">
    <property type="term" value="C:periplasmic space"/>
    <property type="evidence" value="ECO:0007669"/>
    <property type="project" value="UniProtKB-SubCell"/>
</dbReference>
<evidence type="ECO:0000256" key="1">
    <source>
        <dbReference type="ARBA" id="ARBA00004418"/>
    </source>
</evidence>
<dbReference type="Proteomes" id="UP000199167">
    <property type="component" value="Unassembled WGS sequence"/>
</dbReference>
<comment type="subcellular location">
    <subcellularLocation>
        <location evidence="1">Periplasm</location>
    </subcellularLocation>
</comment>
<dbReference type="Gene3D" id="3.40.190.10">
    <property type="entry name" value="Periplasmic binding protein-like II"/>
    <property type="match status" value="2"/>
</dbReference>
<name>A0A1I0QHE6_9RHOB</name>
<protein>
    <recommendedName>
        <fullName evidence="4">sn-glycerol-3-phosphate-binding periplasmic protein UgpB</fullName>
    </recommendedName>
</protein>
<comment type="subunit">
    <text evidence="3">The complex is composed of two ATP-binding proteins (UgpC), two transmembrane proteins (UgpA and UgpE) and a solute-binding protein (UgpB).</text>
</comment>
<dbReference type="SUPFAM" id="SSF53850">
    <property type="entry name" value="Periplasmic binding protein-like II"/>
    <property type="match status" value="1"/>
</dbReference>
<evidence type="ECO:0000256" key="2">
    <source>
        <dbReference type="ARBA" id="ARBA00008520"/>
    </source>
</evidence>
<gene>
    <name evidence="8" type="ORF">SAMN04488515_1917</name>
</gene>
<evidence type="ECO:0000256" key="3">
    <source>
        <dbReference type="ARBA" id="ARBA00011557"/>
    </source>
</evidence>
<dbReference type="AlphaFoldDB" id="A0A1I0QHE6"/>
<comment type="function">
    <text evidence="7">Part of the ABC transporter complex UgpBAEC involved in sn-glycerol-3-phosphate (G3P) import. Binds G3P.</text>
</comment>
<dbReference type="Pfam" id="PF13416">
    <property type="entry name" value="SBP_bac_8"/>
    <property type="match status" value="1"/>
</dbReference>
<keyword evidence="9" id="KW-1185">Reference proteome</keyword>
<reference evidence="8 9" key="1">
    <citation type="submission" date="2016-10" db="EMBL/GenBank/DDBJ databases">
        <authorList>
            <person name="de Groot N.N."/>
        </authorList>
    </citation>
    <scope>NUCLEOTIDE SEQUENCE [LARGE SCALE GENOMIC DNA]</scope>
    <source>
        <strain evidence="8 9">DSM 17925</strain>
    </source>
</reference>
<evidence type="ECO:0000313" key="9">
    <source>
        <dbReference type="Proteomes" id="UP000199167"/>
    </source>
</evidence>
<dbReference type="STRING" id="364200.SAMN04488515_1917"/>
<dbReference type="PANTHER" id="PTHR43649">
    <property type="entry name" value="ARABINOSE-BINDING PROTEIN-RELATED"/>
    <property type="match status" value="1"/>
</dbReference>
<keyword evidence="5" id="KW-0813">Transport</keyword>
<evidence type="ECO:0000256" key="4">
    <source>
        <dbReference type="ARBA" id="ARBA00017470"/>
    </source>
</evidence>